<comment type="catalytic activity">
    <reaction evidence="6">
        <text>adenosine(37) in tRNA1(Val) + S-adenosyl-L-methionine = N(6)-methyladenosine(37) in tRNA1(Val) + S-adenosyl-L-homocysteine + H(+)</text>
        <dbReference type="Rhea" id="RHEA:43160"/>
        <dbReference type="Rhea" id="RHEA-COMP:10369"/>
        <dbReference type="Rhea" id="RHEA-COMP:10370"/>
        <dbReference type="ChEBI" id="CHEBI:15378"/>
        <dbReference type="ChEBI" id="CHEBI:57856"/>
        <dbReference type="ChEBI" id="CHEBI:59789"/>
        <dbReference type="ChEBI" id="CHEBI:74411"/>
        <dbReference type="ChEBI" id="CHEBI:74449"/>
        <dbReference type="EC" id="2.1.1.223"/>
    </reaction>
</comment>
<dbReference type="PANTHER" id="PTHR47739:SF1">
    <property type="entry name" value="TRNA1(VAL) (ADENINE(37)-N6)-METHYLTRANSFERASE"/>
    <property type="match status" value="1"/>
</dbReference>
<evidence type="ECO:0000256" key="6">
    <source>
        <dbReference type="HAMAP-Rule" id="MF_01872"/>
    </source>
</evidence>
<dbReference type="GO" id="GO:0016430">
    <property type="term" value="F:tRNA (adenine-N6)-methyltransferase activity"/>
    <property type="evidence" value="ECO:0007669"/>
    <property type="project" value="UniProtKB-UniRule"/>
</dbReference>
<dbReference type="EC" id="2.1.1.223" evidence="6"/>
<keyword evidence="2 6" id="KW-0489">Methyltransferase</keyword>
<evidence type="ECO:0000256" key="1">
    <source>
        <dbReference type="ARBA" id="ARBA00022490"/>
    </source>
</evidence>
<comment type="subcellular location">
    <subcellularLocation>
        <location evidence="6">Cytoplasm</location>
    </subcellularLocation>
</comment>
<dbReference type="OrthoDB" id="5383291at2"/>
<dbReference type="InterPro" id="IPR002052">
    <property type="entry name" value="DNA_methylase_N6_adenine_CS"/>
</dbReference>
<dbReference type="InterPro" id="IPR007848">
    <property type="entry name" value="Small_mtfrase_dom"/>
</dbReference>
<evidence type="ECO:0000256" key="2">
    <source>
        <dbReference type="ARBA" id="ARBA00022603"/>
    </source>
</evidence>
<dbReference type="STRING" id="734.B0187_03000"/>
<dbReference type="SUPFAM" id="SSF53335">
    <property type="entry name" value="S-adenosyl-L-methionine-dependent methyltransferases"/>
    <property type="match status" value="1"/>
</dbReference>
<dbReference type="PRINTS" id="PR00507">
    <property type="entry name" value="N12N6MTFRASE"/>
</dbReference>
<protein>
    <recommendedName>
        <fullName evidence="6">tRNA1(Val) (adenine(37)-N6)-methyltransferase</fullName>
        <ecNumber evidence="6">2.1.1.223</ecNumber>
    </recommendedName>
    <alternativeName>
        <fullName evidence="6">tRNA m6A37 methyltransferase</fullName>
    </alternativeName>
</protein>
<dbReference type="PANTHER" id="PTHR47739">
    <property type="entry name" value="TRNA1(VAL) (ADENINE(37)-N6)-METHYLTRANSFERASE"/>
    <property type="match status" value="1"/>
</dbReference>
<reference evidence="8 9" key="1">
    <citation type="submission" date="2017-02" db="EMBL/GenBank/DDBJ databases">
        <title>Draft genome sequence of Haemophilus paracuniculus CCUG 43573 type strain.</title>
        <authorList>
            <person name="Engstrom-Jakobsson H."/>
            <person name="Salva-Serra F."/>
            <person name="Thorell K."/>
            <person name="Gonzales-Siles L."/>
            <person name="Karlsson R."/>
            <person name="Boulund F."/>
            <person name="Engstrand L."/>
            <person name="Kristiansson E."/>
            <person name="Moore E."/>
        </authorList>
    </citation>
    <scope>NUCLEOTIDE SEQUENCE [LARGE SCALE GENOMIC DNA]</scope>
    <source>
        <strain evidence="8 9">CCUG 43573</strain>
    </source>
</reference>
<dbReference type="InterPro" id="IPR050210">
    <property type="entry name" value="tRNA_Adenine-N(6)_MTase"/>
</dbReference>
<evidence type="ECO:0000256" key="5">
    <source>
        <dbReference type="ARBA" id="ARBA00022694"/>
    </source>
</evidence>
<keyword evidence="1 6" id="KW-0963">Cytoplasm</keyword>
<dbReference type="Gene3D" id="3.40.50.150">
    <property type="entry name" value="Vaccinia Virus protein VP39"/>
    <property type="match status" value="1"/>
</dbReference>
<dbReference type="RefSeq" id="WP_078236381.1">
    <property type="nucleotide sequence ID" value="NZ_MUYA01000004.1"/>
</dbReference>
<dbReference type="AlphaFoldDB" id="A0A1T0ATA5"/>
<dbReference type="PROSITE" id="PS00092">
    <property type="entry name" value="N6_MTASE"/>
    <property type="match status" value="1"/>
</dbReference>
<dbReference type="GO" id="GO:0008033">
    <property type="term" value="P:tRNA processing"/>
    <property type="evidence" value="ECO:0007669"/>
    <property type="project" value="UniProtKB-UniRule"/>
</dbReference>
<comment type="caution">
    <text evidence="8">The sequence shown here is derived from an EMBL/GenBank/DDBJ whole genome shotgun (WGS) entry which is preliminary data.</text>
</comment>
<keyword evidence="5 6" id="KW-0819">tRNA processing</keyword>
<dbReference type="GO" id="GO:0005737">
    <property type="term" value="C:cytoplasm"/>
    <property type="evidence" value="ECO:0007669"/>
    <property type="project" value="UniProtKB-SubCell"/>
</dbReference>
<dbReference type="GO" id="GO:0032259">
    <property type="term" value="P:methylation"/>
    <property type="evidence" value="ECO:0007669"/>
    <property type="project" value="UniProtKB-KW"/>
</dbReference>
<dbReference type="EMBL" id="MUYA01000004">
    <property type="protein sequence ID" value="OOR99791.1"/>
    <property type="molecule type" value="Genomic_DNA"/>
</dbReference>
<dbReference type="InterPro" id="IPR022882">
    <property type="entry name" value="tRNA_adenine-N6_MeTrfase"/>
</dbReference>
<proteinExistence type="inferred from homology"/>
<dbReference type="GO" id="GO:0003676">
    <property type="term" value="F:nucleic acid binding"/>
    <property type="evidence" value="ECO:0007669"/>
    <property type="project" value="InterPro"/>
</dbReference>
<name>A0A1T0ATA5_9PAST</name>
<keyword evidence="9" id="KW-1185">Reference proteome</keyword>
<feature type="domain" description="Methyltransferase small" evidence="7">
    <location>
        <begin position="34"/>
        <end position="133"/>
    </location>
</feature>
<dbReference type="HAMAP" id="MF_01872">
    <property type="entry name" value="tRNA_methyltr_YfiC"/>
    <property type="match status" value="1"/>
</dbReference>
<keyword evidence="3 6" id="KW-0808">Transferase</keyword>
<dbReference type="Proteomes" id="UP000190867">
    <property type="component" value="Unassembled WGS sequence"/>
</dbReference>
<dbReference type="InterPro" id="IPR029063">
    <property type="entry name" value="SAM-dependent_MTases_sf"/>
</dbReference>
<accession>A0A1T0ATA5</accession>
<dbReference type="CDD" id="cd02440">
    <property type="entry name" value="AdoMet_MTases"/>
    <property type="match status" value="1"/>
</dbReference>
<organism evidence="8 9">
    <name type="scientific">Haemophilus paracuniculus</name>
    <dbReference type="NCBI Taxonomy" id="734"/>
    <lineage>
        <taxon>Bacteria</taxon>
        <taxon>Pseudomonadati</taxon>
        <taxon>Pseudomonadota</taxon>
        <taxon>Gammaproteobacteria</taxon>
        <taxon>Pasteurellales</taxon>
        <taxon>Pasteurellaceae</taxon>
        <taxon>Haemophilus</taxon>
    </lineage>
</organism>
<comment type="function">
    <text evidence="6">Specifically methylates the adenine in position 37 of tRNA(1)(Val) (anticodon cmo5UAC).</text>
</comment>
<sequence length="234" mass="25909">MNGFQFKQFFIAHDRCAMKVNTDGILLGAVADVAGARKILDLGTGTGLVAVMLAQRTVSQQSHIFALEIEPNAFKQACENVRNCQWADRISVLQGDVMGEDFPPEMDLIVANPPYFESSLASRTAERDLARCATQSHLAWLEQGKKWLSPTGKITLILPVEAGQKLLSQAETSGLFCVEKWQICTKTGKPPKRYILTFSPTATACVEHRLDIYGADNQYSPAFRELTAAFYLNF</sequence>
<evidence type="ECO:0000313" key="8">
    <source>
        <dbReference type="EMBL" id="OOR99791.1"/>
    </source>
</evidence>
<keyword evidence="4 6" id="KW-0949">S-adenosyl-L-methionine</keyword>
<evidence type="ECO:0000256" key="4">
    <source>
        <dbReference type="ARBA" id="ARBA00022691"/>
    </source>
</evidence>
<evidence type="ECO:0000256" key="3">
    <source>
        <dbReference type="ARBA" id="ARBA00022679"/>
    </source>
</evidence>
<evidence type="ECO:0000313" key="9">
    <source>
        <dbReference type="Proteomes" id="UP000190867"/>
    </source>
</evidence>
<gene>
    <name evidence="8" type="ORF">B0187_03000</name>
</gene>
<comment type="similarity">
    <text evidence="6">Belongs to the methyltransferase superfamily. tRNA (adenine-N(6)-)-methyltransferase family.</text>
</comment>
<dbReference type="Pfam" id="PF05175">
    <property type="entry name" value="MTS"/>
    <property type="match status" value="1"/>
</dbReference>
<evidence type="ECO:0000259" key="7">
    <source>
        <dbReference type="Pfam" id="PF05175"/>
    </source>
</evidence>